<evidence type="ECO:0000313" key="1">
    <source>
        <dbReference type="EMBL" id="KAJ8625138.1"/>
    </source>
</evidence>
<keyword evidence="2" id="KW-1185">Reference proteome</keyword>
<name>A0ACC2KVW5_PERAE</name>
<evidence type="ECO:0000313" key="2">
    <source>
        <dbReference type="Proteomes" id="UP001234297"/>
    </source>
</evidence>
<organism evidence="1 2">
    <name type="scientific">Persea americana</name>
    <name type="common">Avocado</name>
    <dbReference type="NCBI Taxonomy" id="3435"/>
    <lineage>
        <taxon>Eukaryota</taxon>
        <taxon>Viridiplantae</taxon>
        <taxon>Streptophyta</taxon>
        <taxon>Embryophyta</taxon>
        <taxon>Tracheophyta</taxon>
        <taxon>Spermatophyta</taxon>
        <taxon>Magnoliopsida</taxon>
        <taxon>Magnoliidae</taxon>
        <taxon>Laurales</taxon>
        <taxon>Lauraceae</taxon>
        <taxon>Persea</taxon>
    </lineage>
</organism>
<reference evidence="1 2" key="1">
    <citation type="journal article" date="2022" name="Hortic Res">
        <title>A haplotype resolved chromosomal level avocado genome allows analysis of novel avocado genes.</title>
        <authorList>
            <person name="Nath O."/>
            <person name="Fletcher S.J."/>
            <person name="Hayward A."/>
            <person name="Shaw L.M."/>
            <person name="Masouleh A.K."/>
            <person name="Furtado A."/>
            <person name="Henry R.J."/>
            <person name="Mitter N."/>
        </authorList>
    </citation>
    <scope>NUCLEOTIDE SEQUENCE [LARGE SCALE GENOMIC DNA]</scope>
    <source>
        <strain evidence="2">cv. Hass</strain>
    </source>
</reference>
<sequence length="105" mass="12227">MVTASLIPAKLDQMTPRFIFHHILHERYHLPRVREGFGCVHWIQICCDVYGVSIYKKTQTPTTKIASQNLPRPTCSSYAQADQQILYPSREEWNTSRVLHLELIC</sequence>
<gene>
    <name evidence="1" type="ORF">MRB53_033668</name>
</gene>
<proteinExistence type="predicted"/>
<dbReference type="Proteomes" id="UP001234297">
    <property type="component" value="Chromosome 11"/>
</dbReference>
<comment type="caution">
    <text evidence="1">The sequence shown here is derived from an EMBL/GenBank/DDBJ whole genome shotgun (WGS) entry which is preliminary data.</text>
</comment>
<accession>A0ACC2KVW5</accession>
<dbReference type="EMBL" id="CM056819">
    <property type="protein sequence ID" value="KAJ8625138.1"/>
    <property type="molecule type" value="Genomic_DNA"/>
</dbReference>
<protein>
    <submittedName>
        <fullName evidence="1">Uncharacterized protein</fullName>
    </submittedName>
</protein>